<dbReference type="HOGENOM" id="CLU_3039215_0_0_2"/>
<keyword evidence="2" id="KW-0614">Plasmid</keyword>
<evidence type="ECO:0000313" key="3">
    <source>
        <dbReference type="Proteomes" id="UP000009062"/>
    </source>
</evidence>
<keyword evidence="3" id="KW-1185">Reference proteome</keyword>
<dbReference type="AlphaFoldDB" id="H6QE15"/>
<protein>
    <submittedName>
        <fullName evidence="2">Uncharacterized protein</fullName>
    </submittedName>
</protein>
<accession>H6QE15</accession>
<reference evidence="2 3" key="1">
    <citation type="submission" date="2012-01" db="EMBL/GenBank/DDBJ databases">
        <title>Complete Genome Sequence of Pyrobaculum oguniense.</title>
        <authorList>
            <person name="Bernick D.L."/>
            <person name="Karplus K."/>
            <person name="Lui L.M."/>
            <person name="Coker J.K.C."/>
            <person name="Murphy J.N."/>
            <person name="Cozen A.E."/>
            <person name="Chan P.P."/>
            <person name="Lowe T.M."/>
        </authorList>
    </citation>
    <scope>NUCLEOTIDE SEQUENCE [LARGE SCALE GENOMIC DNA]</scope>
    <source>
        <strain evidence="2 3">TE7</strain>
        <plasmid evidence="2 3">extrachromosomal element</plasmid>
    </source>
</reference>
<keyword evidence="1" id="KW-0812">Transmembrane</keyword>
<keyword evidence="1" id="KW-0472">Membrane</keyword>
<evidence type="ECO:0000256" key="1">
    <source>
        <dbReference type="SAM" id="Phobius"/>
    </source>
</evidence>
<dbReference type="Proteomes" id="UP000009062">
    <property type="component" value="Plasmid extrachromosomal element"/>
</dbReference>
<feature type="transmembrane region" description="Helical" evidence="1">
    <location>
        <begin position="27"/>
        <end position="49"/>
    </location>
</feature>
<dbReference type="KEGG" id="pog:Pogu_ECE018"/>
<evidence type="ECO:0000313" key="2">
    <source>
        <dbReference type="EMBL" id="AFA40845.1"/>
    </source>
</evidence>
<keyword evidence="1" id="KW-1133">Transmembrane helix</keyword>
<dbReference type="EMBL" id="CP003317">
    <property type="protein sequence ID" value="AFA40845.1"/>
    <property type="molecule type" value="Genomic_DNA"/>
</dbReference>
<name>H6QE15_PYROT</name>
<gene>
    <name evidence="2" type="ORF">Pogu_ECE018</name>
</gene>
<proteinExistence type="predicted"/>
<sequence length="54" mass="6219">MLTTVDTPKIFIITYAFLNERMKIKSWLLVVAAVIVGFAIYQFIIYPAIVRVAR</sequence>
<geneLocation type="plasmid" evidence="2 3">
    <name>extrachromosomal element</name>
</geneLocation>
<organism evidence="2 3">
    <name type="scientific">Pyrobaculum oguniense (strain DSM 13380 / JCM 10595 / TE7)</name>
    <dbReference type="NCBI Taxonomy" id="698757"/>
    <lineage>
        <taxon>Archaea</taxon>
        <taxon>Thermoproteota</taxon>
        <taxon>Thermoprotei</taxon>
        <taxon>Thermoproteales</taxon>
        <taxon>Thermoproteaceae</taxon>
        <taxon>Pyrobaculum</taxon>
    </lineage>
</organism>